<evidence type="ECO:0000313" key="1">
    <source>
        <dbReference type="EMBL" id="KKN28980.1"/>
    </source>
</evidence>
<protein>
    <submittedName>
        <fullName evidence="1">Uncharacterized protein</fullName>
    </submittedName>
</protein>
<sequence>MFNSFPDNRRYTTHNYPKVLKEIKAPTDDSIRLLEEFREKAKRDFMKSFRFEGDENTVTKGSVSFIKKPLTCDVVIFIQFDLNGTLHQIQRPVKEIDIVSLQKIDALKMLQREMIFALANKFGVDDIVRYLT</sequence>
<gene>
    <name evidence="1" type="ORF">LCGC14_0848770</name>
</gene>
<reference evidence="1" key="1">
    <citation type="journal article" date="2015" name="Nature">
        <title>Complex archaea that bridge the gap between prokaryotes and eukaryotes.</title>
        <authorList>
            <person name="Spang A."/>
            <person name="Saw J.H."/>
            <person name="Jorgensen S.L."/>
            <person name="Zaremba-Niedzwiedzka K."/>
            <person name="Martijn J."/>
            <person name="Lind A.E."/>
            <person name="van Eijk R."/>
            <person name="Schleper C."/>
            <person name="Guy L."/>
            <person name="Ettema T.J."/>
        </authorList>
    </citation>
    <scope>NUCLEOTIDE SEQUENCE</scope>
</reference>
<dbReference type="AlphaFoldDB" id="A0A0F9PAX5"/>
<accession>A0A0F9PAX5</accession>
<organism evidence="1">
    <name type="scientific">marine sediment metagenome</name>
    <dbReference type="NCBI Taxonomy" id="412755"/>
    <lineage>
        <taxon>unclassified sequences</taxon>
        <taxon>metagenomes</taxon>
        <taxon>ecological metagenomes</taxon>
    </lineage>
</organism>
<proteinExistence type="predicted"/>
<comment type="caution">
    <text evidence="1">The sequence shown here is derived from an EMBL/GenBank/DDBJ whole genome shotgun (WGS) entry which is preliminary data.</text>
</comment>
<name>A0A0F9PAX5_9ZZZZ</name>
<dbReference type="EMBL" id="LAZR01002520">
    <property type="protein sequence ID" value="KKN28980.1"/>
    <property type="molecule type" value="Genomic_DNA"/>
</dbReference>